<keyword evidence="9" id="KW-1185">Reference proteome</keyword>
<keyword evidence="2" id="KW-0805">Transcription regulation</keyword>
<dbReference type="EMBL" id="JARPUR010000004">
    <property type="protein sequence ID" value="KAK4877206.1"/>
    <property type="molecule type" value="Genomic_DNA"/>
</dbReference>
<organism evidence="8 9">
    <name type="scientific">Aquatica leii</name>
    <dbReference type="NCBI Taxonomy" id="1421715"/>
    <lineage>
        <taxon>Eukaryota</taxon>
        <taxon>Metazoa</taxon>
        <taxon>Ecdysozoa</taxon>
        <taxon>Arthropoda</taxon>
        <taxon>Hexapoda</taxon>
        <taxon>Insecta</taxon>
        <taxon>Pterygota</taxon>
        <taxon>Neoptera</taxon>
        <taxon>Endopterygota</taxon>
        <taxon>Coleoptera</taxon>
        <taxon>Polyphaga</taxon>
        <taxon>Elateriformia</taxon>
        <taxon>Elateroidea</taxon>
        <taxon>Lampyridae</taxon>
        <taxon>Luciolinae</taxon>
        <taxon>Aquatica</taxon>
    </lineage>
</organism>
<comment type="subcellular location">
    <subcellularLocation>
        <location evidence="1">Nucleus</location>
    </subcellularLocation>
</comment>
<evidence type="ECO:0000256" key="3">
    <source>
        <dbReference type="ARBA" id="ARBA00023125"/>
    </source>
</evidence>
<dbReference type="Pfam" id="PF13837">
    <property type="entry name" value="Myb_DNA-bind_4"/>
    <property type="match status" value="1"/>
</dbReference>
<dbReference type="AlphaFoldDB" id="A0AAN7P940"/>
<feature type="region of interest" description="Disordered" evidence="6">
    <location>
        <begin position="145"/>
        <end position="167"/>
    </location>
</feature>
<dbReference type="Proteomes" id="UP001353858">
    <property type="component" value="Unassembled WGS sequence"/>
</dbReference>
<proteinExistence type="predicted"/>
<dbReference type="InterPro" id="IPR044822">
    <property type="entry name" value="Myb_DNA-bind_4"/>
</dbReference>
<evidence type="ECO:0000256" key="1">
    <source>
        <dbReference type="ARBA" id="ARBA00004123"/>
    </source>
</evidence>
<evidence type="ECO:0000256" key="6">
    <source>
        <dbReference type="SAM" id="MobiDB-lite"/>
    </source>
</evidence>
<evidence type="ECO:0000313" key="8">
    <source>
        <dbReference type="EMBL" id="KAK4877206.1"/>
    </source>
</evidence>
<protein>
    <recommendedName>
        <fullName evidence="7">Myb-like domain-containing protein</fullName>
    </recommendedName>
</protein>
<evidence type="ECO:0000259" key="7">
    <source>
        <dbReference type="PROSITE" id="PS50090"/>
    </source>
</evidence>
<evidence type="ECO:0000256" key="2">
    <source>
        <dbReference type="ARBA" id="ARBA00023015"/>
    </source>
</evidence>
<dbReference type="GO" id="GO:0005634">
    <property type="term" value="C:nucleus"/>
    <property type="evidence" value="ECO:0007669"/>
    <property type="project" value="UniProtKB-SubCell"/>
</dbReference>
<reference evidence="9" key="1">
    <citation type="submission" date="2023-01" db="EMBL/GenBank/DDBJ databases">
        <title>Key to firefly adult light organ development and bioluminescence: homeobox transcription factors regulate luciferase expression and transportation to peroxisome.</title>
        <authorList>
            <person name="Fu X."/>
        </authorList>
    </citation>
    <scope>NUCLEOTIDE SEQUENCE [LARGE SCALE GENOMIC DNA]</scope>
</reference>
<feature type="domain" description="Myb-like" evidence="7">
    <location>
        <begin position="21"/>
        <end position="86"/>
    </location>
</feature>
<sequence>MVKYICSFLVSEDEYCRSTAESSFTKIFWSDAETTLLISLYNDHKDAFTNTKKKRKQIWDIIAEQMAAHNYFRNPEKLERKWTNLLRVYRSIKDNKSPKKSGRGALHYKYFDLIDEIMGDKPSNTAAPRSVINAGVNNTVLPAEETASTSNDDDPPTDSDQTTITTDTDAIEQSQLDLPSKKRKINTPLRERLVHKQKRHEERMELEKKKLSLEKMKINLFERYLELLSEGKH</sequence>
<keyword evidence="5" id="KW-0539">Nucleus</keyword>
<dbReference type="GO" id="GO:0010468">
    <property type="term" value="P:regulation of gene expression"/>
    <property type="evidence" value="ECO:0007669"/>
    <property type="project" value="UniProtKB-ARBA"/>
</dbReference>
<evidence type="ECO:0000313" key="9">
    <source>
        <dbReference type="Proteomes" id="UP001353858"/>
    </source>
</evidence>
<dbReference type="GO" id="GO:0003677">
    <property type="term" value="F:DNA binding"/>
    <property type="evidence" value="ECO:0007669"/>
    <property type="project" value="UniProtKB-KW"/>
</dbReference>
<name>A0AAN7P940_9COLE</name>
<keyword evidence="3" id="KW-0238">DNA-binding</keyword>
<dbReference type="PANTHER" id="PTHR21654:SF84">
    <property type="entry name" value="SI:DKEY-66I24.7"/>
    <property type="match status" value="1"/>
</dbReference>
<gene>
    <name evidence="8" type="ORF">RN001_009712</name>
</gene>
<evidence type="ECO:0000256" key="4">
    <source>
        <dbReference type="ARBA" id="ARBA00023163"/>
    </source>
</evidence>
<dbReference type="PANTHER" id="PTHR21654">
    <property type="entry name" value="FI21293P1"/>
    <property type="match status" value="1"/>
</dbReference>
<dbReference type="PROSITE" id="PS50090">
    <property type="entry name" value="MYB_LIKE"/>
    <property type="match status" value="1"/>
</dbReference>
<feature type="compositionally biased region" description="Low complexity" evidence="6">
    <location>
        <begin position="158"/>
        <end position="167"/>
    </location>
</feature>
<evidence type="ECO:0000256" key="5">
    <source>
        <dbReference type="ARBA" id="ARBA00023242"/>
    </source>
</evidence>
<accession>A0AAN7P940</accession>
<dbReference type="Gene3D" id="1.10.10.60">
    <property type="entry name" value="Homeodomain-like"/>
    <property type="match status" value="1"/>
</dbReference>
<comment type="caution">
    <text evidence="8">The sequence shown here is derived from an EMBL/GenBank/DDBJ whole genome shotgun (WGS) entry which is preliminary data.</text>
</comment>
<dbReference type="InterPro" id="IPR001005">
    <property type="entry name" value="SANT/Myb"/>
</dbReference>
<keyword evidence="4" id="KW-0804">Transcription</keyword>